<feature type="domain" description="Rhodanese" evidence="7">
    <location>
        <begin position="465"/>
        <end position="552"/>
    </location>
</feature>
<dbReference type="SUPFAM" id="SSF55424">
    <property type="entry name" value="FAD/NAD-linked reductases, dimerisation (C-terminal) domain"/>
    <property type="match status" value="1"/>
</dbReference>
<dbReference type="Gene3D" id="3.40.250.10">
    <property type="entry name" value="Rhodanese-like domain"/>
    <property type="match status" value="1"/>
</dbReference>
<organism evidence="8 9">
    <name type="scientific">Clostridium facile</name>
    <dbReference type="NCBI Taxonomy" id="2763035"/>
    <lineage>
        <taxon>Bacteria</taxon>
        <taxon>Bacillati</taxon>
        <taxon>Bacillota</taxon>
        <taxon>Clostridia</taxon>
        <taxon>Eubacteriales</taxon>
        <taxon>Clostridiaceae</taxon>
        <taxon>Clostridium</taxon>
    </lineage>
</organism>
<dbReference type="InterPro" id="IPR016156">
    <property type="entry name" value="FAD/NAD-linked_Rdtase_dimer_sf"/>
</dbReference>
<keyword evidence="4" id="KW-0274">FAD</keyword>
<dbReference type="InterPro" id="IPR036873">
    <property type="entry name" value="Rhodanese-like_dom_sf"/>
</dbReference>
<dbReference type="EMBL" id="JACOQK010000001">
    <property type="protein sequence ID" value="MBC5788166.1"/>
    <property type="molecule type" value="Genomic_DNA"/>
</dbReference>
<dbReference type="SUPFAM" id="SSF52821">
    <property type="entry name" value="Rhodanese/Cell cycle control phosphatase"/>
    <property type="match status" value="1"/>
</dbReference>
<evidence type="ECO:0000256" key="6">
    <source>
        <dbReference type="ARBA" id="ARBA00023284"/>
    </source>
</evidence>
<comment type="cofactor">
    <cofactor evidence="1">
        <name>FAD</name>
        <dbReference type="ChEBI" id="CHEBI:57692"/>
    </cofactor>
</comment>
<dbReference type="InterPro" id="IPR050260">
    <property type="entry name" value="FAD-bd_OxRdtase"/>
</dbReference>
<dbReference type="InterPro" id="IPR001763">
    <property type="entry name" value="Rhodanese-like_dom"/>
</dbReference>
<dbReference type="Gene3D" id="3.50.50.60">
    <property type="entry name" value="FAD/NAD(P)-binding domain"/>
    <property type="match status" value="2"/>
</dbReference>
<comment type="caution">
    <text evidence="8">The sequence shown here is derived from an EMBL/GenBank/DDBJ whole genome shotgun (WGS) entry which is preliminary data.</text>
</comment>
<evidence type="ECO:0000256" key="2">
    <source>
        <dbReference type="ARBA" id="ARBA00009130"/>
    </source>
</evidence>
<dbReference type="InterPro" id="IPR023753">
    <property type="entry name" value="FAD/NAD-binding_dom"/>
</dbReference>
<keyword evidence="6" id="KW-0676">Redox-active center</keyword>
<sequence>MKICIVGGVAGGAGAATKLRRLDEQAEIILFEKGEDISYANCGLPYYIGGEIKQKEALLVTPPALLRKRFRIDVRTSSEVTQIHPQEKVIQIRNHLTGESYTETYDKLVLSPGASPKKFSIEGIDLPGIFTVRNVRNTLEIDEYIQKNQVNSCVVAGGGFIGVEMAENLRLRGMEVTLVEFTNQIMAPLDREMANILHQEIISKGVNLKLGTGVSKLESQSDHSLIVSLTDQSQIHCGMVVLAMGVTPENGLAQQAGLKLSVGNSIQVNEFFQTSNPDIYAVGDAIAVTHGVSGEEALISLAGPANRQGRSVAANVLGQHQTNGKIAYGSSVVKVFDLIAASVGLNEKQLAKSNQNYLKTYVHPFSHATYYPGATQISMKMLFAPDGKILGAQAVGAENVEKQIDVIATVMKFGGTVYDLEELELCYAPPFNSAKSPVNMLGFTAANILKGEMPVFYAEQIPQIDQENSIFVDVSTPPEVLMGTIPNAINIPLDELRERLSELDPNKKIYVTCRVGLRGNIATRILLQHGFDVYNLSGGYKTYRLVNTTFSQENP</sequence>
<evidence type="ECO:0000256" key="1">
    <source>
        <dbReference type="ARBA" id="ARBA00001974"/>
    </source>
</evidence>
<comment type="similarity">
    <text evidence="2">Belongs to the class-III pyridine nucleotide-disulfide oxidoreductase family.</text>
</comment>
<dbReference type="PRINTS" id="PR00368">
    <property type="entry name" value="FADPNR"/>
</dbReference>
<dbReference type="SUPFAM" id="SSF51905">
    <property type="entry name" value="FAD/NAD(P)-binding domain"/>
    <property type="match status" value="2"/>
</dbReference>
<proteinExistence type="inferred from homology"/>
<protein>
    <submittedName>
        <fullName evidence="8">Pyridine nucleotide-disulfide oxidoreductase family protein</fullName>
    </submittedName>
</protein>
<dbReference type="Proteomes" id="UP000649151">
    <property type="component" value="Unassembled WGS sequence"/>
</dbReference>
<dbReference type="PRINTS" id="PR00411">
    <property type="entry name" value="PNDRDTASEI"/>
</dbReference>
<evidence type="ECO:0000313" key="8">
    <source>
        <dbReference type="EMBL" id="MBC5788166.1"/>
    </source>
</evidence>
<evidence type="ECO:0000256" key="4">
    <source>
        <dbReference type="ARBA" id="ARBA00022827"/>
    </source>
</evidence>
<dbReference type="RefSeq" id="WP_186996817.1">
    <property type="nucleotide sequence ID" value="NZ_JACOQK010000001.1"/>
</dbReference>
<keyword evidence="3" id="KW-0285">Flavoprotein</keyword>
<accession>A0ABR7ISP4</accession>
<keyword evidence="9" id="KW-1185">Reference proteome</keyword>
<reference evidence="8 9" key="1">
    <citation type="submission" date="2020-08" db="EMBL/GenBank/DDBJ databases">
        <title>Genome public.</title>
        <authorList>
            <person name="Liu C."/>
            <person name="Sun Q."/>
        </authorList>
    </citation>
    <scope>NUCLEOTIDE SEQUENCE [LARGE SCALE GENOMIC DNA]</scope>
    <source>
        <strain evidence="8 9">NSJ-27</strain>
    </source>
</reference>
<evidence type="ECO:0000256" key="3">
    <source>
        <dbReference type="ARBA" id="ARBA00022630"/>
    </source>
</evidence>
<dbReference type="SMART" id="SM00450">
    <property type="entry name" value="RHOD"/>
    <property type="match status" value="1"/>
</dbReference>
<dbReference type="Pfam" id="PF07992">
    <property type="entry name" value="Pyr_redox_2"/>
    <property type="match status" value="1"/>
</dbReference>
<keyword evidence="5" id="KW-0560">Oxidoreductase</keyword>
<dbReference type="Pfam" id="PF02852">
    <property type="entry name" value="Pyr_redox_dim"/>
    <property type="match status" value="1"/>
</dbReference>
<dbReference type="PROSITE" id="PS50206">
    <property type="entry name" value="RHODANESE_3"/>
    <property type="match status" value="1"/>
</dbReference>
<dbReference type="Pfam" id="PF00581">
    <property type="entry name" value="Rhodanese"/>
    <property type="match status" value="1"/>
</dbReference>
<evidence type="ECO:0000259" key="7">
    <source>
        <dbReference type="PROSITE" id="PS50206"/>
    </source>
</evidence>
<dbReference type="PANTHER" id="PTHR43429">
    <property type="entry name" value="PYRIDINE NUCLEOTIDE-DISULFIDE OXIDOREDUCTASE DOMAIN-CONTAINING"/>
    <property type="match status" value="1"/>
</dbReference>
<dbReference type="InterPro" id="IPR004099">
    <property type="entry name" value="Pyr_nucl-diS_OxRdtase_dimer"/>
</dbReference>
<dbReference type="PANTHER" id="PTHR43429:SF1">
    <property type="entry name" value="NAD(P)H SULFUR OXIDOREDUCTASE (COA-DEPENDENT)"/>
    <property type="match status" value="1"/>
</dbReference>
<dbReference type="InterPro" id="IPR036188">
    <property type="entry name" value="FAD/NAD-bd_sf"/>
</dbReference>
<evidence type="ECO:0000256" key="5">
    <source>
        <dbReference type="ARBA" id="ARBA00023002"/>
    </source>
</evidence>
<gene>
    <name evidence="8" type="ORF">H8Z77_09070</name>
</gene>
<name>A0ABR7ISP4_9CLOT</name>
<dbReference type="CDD" id="cd01524">
    <property type="entry name" value="RHOD_Pyr_redox"/>
    <property type="match status" value="1"/>
</dbReference>
<evidence type="ECO:0000313" key="9">
    <source>
        <dbReference type="Proteomes" id="UP000649151"/>
    </source>
</evidence>